<dbReference type="Pfam" id="PF25577">
    <property type="entry name" value="TPR_TAF2_C"/>
    <property type="match status" value="1"/>
</dbReference>
<evidence type="ECO:0000256" key="8">
    <source>
        <dbReference type="ARBA" id="ARBA00076306"/>
    </source>
</evidence>
<evidence type="ECO:0000256" key="2">
    <source>
        <dbReference type="ARBA" id="ARBA00010937"/>
    </source>
</evidence>
<dbReference type="InterPro" id="IPR037813">
    <property type="entry name" value="TAF2"/>
</dbReference>
<comment type="function">
    <text evidence="7">Functions as a component of the DNA-binding general transcription factor complex TFIID. Binding of TFIID to a promoter (with or without TATA element) is the initial step in pre-initiation complex (PIC) formation. TFIID plays a key role in the regulation of gene expression by RNA polymerase II through different activities such as transcription activator interaction, core promoter recognition and selectivity, TFIIA and TFIIB interaction, chromatin modification (histone acetylation by TAF1), facilitation of DNA opening and initiation of transcription.</text>
</comment>
<dbReference type="GO" id="GO:0003682">
    <property type="term" value="F:chromatin binding"/>
    <property type="evidence" value="ECO:0007669"/>
    <property type="project" value="TreeGrafter"/>
</dbReference>
<dbReference type="OrthoDB" id="308861at2759"/>
<name>A0A061AZ84_CYBFA</name>
<proteinExistence type="inferred from homology"/>
<dbReference type="SUPFAM" id="SSF63737">
    <property type="entry name" value="Leukotriene A4 hydrolase N-terminal domain"/>
    <property type="match status" value="1"/>
</dbReference>
<feature type="region of interest" description="Disordered" evidence="9">
    <location>
        <begin position="1311"/>
        <end position="1359"/>
    </location>
</feature>
<comment type="similarity">
    <text evidence="2">Belongs to the TAF2 family.</text>
</comment>
<dbReference type="InterPro" id="IPR057991">
    <property type="entry name" value="TPR_TAF2_C"/>
</dbReference>
<organism evidence="12">
    <name type="scientific">Cyberlindnera fabianii</name>
    <name type="common">Yeast</name>
    <name type="synonym">Hansenula fabianii</name>
    <dbReference type="NCBI Taxonomy" id="36022"/>
    <lineage>
        <taxon>Eukaryota</taxon>
        <taxon>Fungi</taxon>
        <taxon>Dikarya</taxon>
        <taxon>Ascomycota</taxon>
        <taxon>Saccharomycotina</taxon>
        <taxon>Saccharomycetes</taxon>
        <taxon>Phaffomycetales</taxon>
        <taxon>Phaffomycetaceae</taxon>
        <taxon>Cyberlindnera</taxon>
    </lineage>
</organism>
<dbReference type="GO" id="GO:0000976">
    <property type="term" value="F:transcription cis-regulatory region binding"/>
    <property type="evidence" value="ECO:0007669"/>
    <property type="project" value="TreeGrafter"/>
</dbReference>
<evidence type="ECO:0000256" key="6">
    <source>
        <dbReference type="ARBA" id="ARBA00023242"/>
    </source>
</evidence>
<evidence type="ECO:0000256" key="9">
    <source>
        <dbReference type="SAM" id="MobiDB-lite"/>
    </source>
</evidence>
<evidence type="ECO:0000256" key="4">
    <source>
        <dbReference type="ARBA" id="ARBA00023015"/>
    </source>
</evidence>
<dbReference type="Pfam" id="PF25316">
    <property type="entry name" value="TAF2_3rd"/>
    <property type="match status" value="1"/>
</dbReference>
<dbReference type="GO" id="GO:0016251">
    <property type="term" value="F:RNA polymerase II general transcription initiation factor activity"/>
    <property type="evidence" value="ECO:0007669"/>
    <property type="project" value="TreeGrafter"/>
</dbReference>
<accession>A0A061AZ84</accession>
<comment type="subcellular location">
    <subcellularLocation>
        <location evidence="1">Nucleus</location>
    </subcellularLocation>
</comment>
<protein>
    <recommendedName>
        <fullName evidence="3">Transcription initiation factor TFIID subunit 2</fullName>
    </recommendedName>
    <alternativeName>
        <fullName evidence="8">TBP-associated factor 2</fullName>
    </alternativeName>
</protein>
<dbReference type="FunFam" id="1.10.390.10:FF:000011">
    <property type="entry name" value="Transcription initiation factor TFIID subunit"/>
    <property type="match status" value="1"/>
</dbReference>
<dbReference type="VEuPathDB" id="FungiDB:BON22_1280"/>
<evidence type="ECO:0000256" key="1">
    <source>
        <dbReference type="ARBA" id="ARBA00004123"/>
    </source>
</evidence>
<dbReference type="PANTHER" id="PTHR15137:SF9">
    <property type="entry name" value="TRANSCRIPTION INITIATION FACTOR TFIID SUBUNIT 2"/>
    <property type="match status" value="1"/>
</dbReference>
<evidence type="ECO:0000313" key="12">
    <source>
        <dbReference type="EMBL" id="CDR42879.1"/>
    </source>
</evidence>
<reference evidence="12" key="1">
    <citation type="journal article" date="2014" name="Genome Announc.">
        <title>Genome sequence of the yeast Cyberlindnera fabianii (Hansenula fabianii).</title>
        <authorList>
            <person name="Freel K.C."/>
            <person name="Sarilar V."/>
            <person name="Neuveglise C."/>
            <person name="Devillers H."/>
            <person name="Friedrich A."/>
            <person name="Schacherer J."/>
        </authorList>
    </citation>
    <scope>NUCLEOTIDE SEQUENCE</scope>
    <source>
        <strain evidence="12">YJS4271</strain>
    </source>
</reference>
<feature type="compositionally biased region" description="Polar residues" evidence="9">
    <location>
        <begin position="1311"/>
        <end position="1335"/>
    </location>
</feature>
<dbReference type="PhylomeDB" id="A0A061AZ84"/>
<dbReference type="GO" id="GO:0006367">
    <property type="term" value="P:transcription initiation at RNA polymerase II promoter"/>
    <property type="evidence" value="ECO:0007669"/>
    <property type="project" value="TreeGrafter"/>
</dbReference>
<evidence type="ECO:0000256" key="3">
    <source>
        <dbReference type="ARBA" id="ARBA00017363"/>
    </source>
</evidence>
<evidence type="ECO:0000256" key="5">
    <source>
        <dbReference type="ARBA" id="ARBA00023163"/>
    </source>
</evidence>
<dbReference type="InterPro" id="IPR042097">
    <property type="entry name" value="Aminopeptidase_N-like_N_sf"/>
</dbReference>
<feature type="region of interest" description="Disordered" evidence="9">
    <location>
        <begin position="1"/>
        <end position="29"/>
    </location>
</feature>
<evidence type="ECO:0000256" key="7">
    <source>
        <dbReference type="ARBA" id="ARBA00025346"/>
    </source>
</evidence>
<dbReference type="GO" id="GO:0005669">
    <property type="term" value="C:transcription factor TFIID complex"/>
    <property type="evidence" value="ECO:0007669"/>
    <property type="project" value="InterPro"/>
</dbReference>
<gene>
    <name evidence="12" type="ORF">CYFA0S_10e03400g</name>
</gene>
<sequence>MSSHDHPSVSASTPGAVGRRSANVAAPPTTSFRVSHQKVSIDVDLEANTISGYTELTVNSYQSILRHIKLDCRQVEIKSVLVNQRRALFHYQDPLKDELETITNPEKKPFIHDIEQHHIYKGKMKKIYTGDNTDDLTIFIPEGLHLQQQEYINSRNTPNGYRDSPGSHKATHTHPEVQYKALTVRIDFSVKNPQSGVHFVGGKDSQINRSEWHAYTSNNALGVSTSSWLPCVDNIWEKPTWEFEISVPKTVKQIGVSNVIGADVVMGGEDDEDDQDDSNEIVVIGADFSSQTETAHPVDFAKKLVMFQVLTPTAAHHAGWAVGPFVQTPLINLAEENQPETVQEKDTTAVPSAVYCLPSQVDDAVNSTIFLYKTIDFYSREFGSYPYISYAMVFVSDLDVEFNGFGGLSILSNSILYPATAIEPIYDTTYTLSLALAEQWSGIYLVPKTYSDIWTTIGISHFMTLQFIRRLMGTNEYKYRVKKQSEKICDQDVGKPPLSDPYFRFPITMIDLDFIKLKAPVVMFILDRRMTKTDKSFGLTRVIPKIFVQAMSGDLPNGCLSTQHFQHVCEKVGHNRLESFFRQWVHGCGVPIFRVSQRFNKKRMFIEMGIRQVQNQETEKLHPDGSTFISEATRELEDSENQYTPSLFTGPMTIRIHEADGTPYEHIVDLKEGFTKLDIQYNTKYKRLKRSQKQIKSDKEAKENAEEDETVLLHCLGDILQTENDVKNWNLTEWTKEEEEKMTNEAFEWIRVDADFEWICKIHLNQPDYMYASQLQQDRDVEAQVESIQYFANSNASALYSSILLRTLMDSRYYYGVRIEAAMGIAKFAKEQIGSIGSKHLLKAFKTQYCFENSNIPLPNDFSDFSSYLIKKGIISSLSTVRDSNGNCPLEIRKFLLDLLKFNQNLNNPFTDSYYICHLMTCIVDATLANPLHDSLGQLNDADKKFLDDVVDELSRHQKMTEWLPSNDGSVGVNAIKNKLRLSRRALLKITPEELLSRTKASYPENVRVLAFRGLFDMGGLKNETILQYFLYSTLFEKSLKLKHKLISSFIQSIGSAVVNGAGDDLDEDELSKDIVIEEKEEPQDSGFVVVEESGSNKAAFETRRDAAARATLTGAIDLLRRDYSGYKPLRDVLWNAVRHPLLGLVQKRDLFDLIYVLIPAYDTLEVSFAIPREKKITASNQGDGLVSIKRGGLLKLTLVTKVSGNGVTVKAPAPATTKPAAAKAKSLPKIILKPSSSNVATSQPSTTAPNIPRTAHYKATIKRSESGPLRYVKIDRRNKNIIVSANPLKVSKPSKKVTLRLPSEKLRIATSRSATPVSTPQSKKQSLSFTNSASPDVKLNLPAPKTAPSSDDAPKPKLKLKFKAFK</sequence>
<feature type="domain" description="Transcription initiation factor TFIID subunit 2 TPR repeats" evidence="11">
    <location>
        <begin position="768"/>
        <end position="1054"/>
    </location>
</feature>
<dbReference type="PANTHER" id="PTHR15137">
    <property type="entry name" value="TRANSCRIPTION INITIATION FACTOR TFIID"/>
    <property type="match status" value="1"/>
</dbReference>
<dbReference type="InterPro" id="IPR057345">
    <property type="entry name" value="Ig-like_TAF2"/>
</dbReference>
<dbReference type="EMBL" id="LK052895">
    <property type="protein sequence ID" value="CDR42879.1"/>
    <property type="molecule type" value="Genomic_DNA"/>
</dbReference>
<evidence type="ECO:0000259" key="10">
    <source>
        <dbReference type="Pfam" id="PF25316"/>
    </source>
</evidence>
<feature type="domain" description="Transcription initiation factor TFIID subunit 2 Ig-like" evidence="10">
    <location>
        <begin position="588"/>
        <end position="767"/>
    </location>
</feature>
<dbReference type="Gene3D" id="1.10.390.10">
    <property type="entry name" value="Neutral Protease Domain 2"/>
    <property type="match status" value="1"/>
</dbReference>
<keyword evidence="4" id="KW-0805">Transcription regulation</keyword>
<keyword evidence="5" id="KW-0804">Transcription</keyword>
<dbReference type="SUPFAM" id="SSF55486">
    <property type="entry name" value="Metalloproteases ('zincins'), catalytic domain"/>
    <property type="match status" value="1"/>
</dbReference>
<keyword evidence="6" id="KW-0539">Nucleus</keyword>
<dbReference type="InterPro" id="IPR027268">
    <property type="entry name" value="Peptidase_M4/M1_CTD_sf"/>
</dbReference>
<evidence type="ECO:0000259" key="11">
    <source>
        <dbReference type="Pfam" id="PF25577"/>
    </source>
</evidence>
<dbReference type="CDD" id="cd09839">
    <property type="entry name" value="M1_like_TAF2"/>
    <property type="match status" value="1"/>
</dbReference>
<dbReference type="Gene3D" id="2.60.40.1730">
    <property type="entry name" value="tricorn interacting facor f3 domain"/>
    <property type="match status" value="1"/>
</dbReference>